<keyword evidence="1" id="KW-0812">Transmembrane</keyword>
<reference evidence="2 3" key="1">
    <citation type="submission" date="2017-08" db="EMBL/GenBank/DDBJ databases">
        <title>Infants hospitalized years apart are colonized by the same room-sourced microbial strains.</title>
        <authorList>
            <person name="Brooks B."/>
            <person name="Olm M.R."/>
            <person name="Firek B.A."/>
            <person name="Baker R."/>
            <person name="Thomas B.C."/>
            <person name="Morowitz M.J."/>
            <person name="Banfield J.F."/>
        </authorList>
    </citation>
    <scope>NUCLEOTIDE SEQUENCE [LARGE SCALE GENOMIC DNA]</scope>
    <source>
        <strain evidence="2">S2_005_003_R2_41</strain>
    </source>
</reference>
<dbReference type="PANTHER" id="PTHR28026">
    <property type="entry name" value="DUF962 DOMAIN PROTEIN (AFU_ORTHOLOGUE AFUA_8G05310)"/>
    <property type="match status" value="1"/>
</dbReference>
<protein>
    <recommendedName>
        <fullName evidence="4">DUF962 domain-containing protein</fullName>
    </recommendedName>
</protein>
<dbReference type="GO" id="GO:0016020">
    <property type="term" value="C:membrane"/>
    <property type="evidence" value="ECO:0007669"/>
    <property type="project" value="GOC"/>
</dbReference>
<feature type="transmembrane region" description="Helical" evidence="1">
    <location>
        <begin position="55"/>
        <end position="79"/>
    </location>
</feature>
<dbReference type="AlphaFoldDB" id="A0A2W5QNB2"/>
<evidence type="ECO:0000256" key="1">
    <source>
        <dbReference type="SAM" id="Phobius"/>
    </source>
</evidence>
<proteinExistence type="predicted"/>
<sequence>MEHAAPQRRVDRLLAHYAESHRHPTNELIHVVAIPAIMLSIVGLLFAIHPWVAYAFVAVSLVYYALLRAPVFFVVMLAWTGVLLAAVHALGSLVLPVSATVFVVGWIFQFIGHRIEGRKPSFFEDLQYLYVGPLFVAELGLKKPIDPIRFIGNSRFSTPSNRVLI</sequence>
<dbReference type="InterPro" id="IPR009305">
    <property type="entry name" value="Mpo1-like"/>
</dbReference>
<name>A0A2W5QNB2_VARPD</name>
<comment type="caution">
    <text evidence="2">The sequence shown here is derived from an EMBL/GenBank/DDBJ whole genome shotgun (WGS) entry which is preliminary data.</text>
</comment>
<keyword evidence="1" id="KW-1133">Transmembrane helix</keyword>
<evidence type="ECO:0000313" key="3">
    <source>
        <dbReference type="Proteomes" id="UP000249135"/>
    </source>
</evidence>
<feature type="transmembrane region" description="Helical" evidence="1">
    <location>
        <begin position="85"/>
        <end position="108"/>
    </location>
</feature>
<evidence type="ECO:0008006" key="4">
    <source>
        <dbReference type="Google" id="ProtNLM"/>
    </source>
</evidence>
<accession>A0A2W5QNB2</accession>
<organism evidence="2 3">
    <name type="scientific">Variovorax paradoxus</name>
    <dbReference type="NCBI Taxonomy" id="34073"/>
    <lineage>
        <taxon>Bacteria</taxon>
        <taxon>Pseudomonadati</taxon>
        <taxon>Pseudomonadota</taxon>
        <taxon>Betaproteobacteria</taxon>
        <taxon>Burkholderiales</taxon>
        <taxon>Comamonadaceae</taxon>
        <taxon>Variovorax</taxon>
    </lineage>
</organism>
<evidence type="ECO:0000313" key="2">
    <source>
        <dbReference type="EMBL" id="PZQ59367.1"/>
    </source>
</evidence>
<dbReference type="Pfam" id="PF06127">
    <property type="entry name" value="Mpo1-like"/>
    <property type="match status" value="1"/>
</dbReference>
<gene>
    <name evidence="2" type="ORF">DI563_30255</name>
</gene>
<dbReference type="Proteomes" id="UP000249135">
    <property type="component" value="Unassembled WGS sequence"/>
</dbReference>
<dbReference type="PANTHER" id="PTHR28026:SF9">
    <property type="entry name" value="2-HYDROXY-PALMITIC ACID DIOXYGENASE MPO1"/>
    <property type="match status" value="1"/>
</dbReference>
<dbReference type="GO" id="GO:0046521">
    <property type="term" value="P:sphingoid catabolic process"/>
    <property type="evidence" value="ECO:0007669"/>
    <property type="project" value="TreeGrafter"/>
</dbReference>
<keyword evidence="1" id="KW-0472">Membrane</keyword>
<feature type="transmembrane region" description="Helical" evidence="1">
    <location>
        <begin position="28"/>
        <end position="48"/>
    </location>
</feature>
<dbReference type="EMBL" id="QFPP01000741">
    <property type="protein sequence ID" value="PZQ59367.1"/>
    <property type="molecule type" value="Genomic_DNA"/>
</dbReference>